<dbReference type="PANTHER" id="PTHR24171">
    <property type="entry name" value="ANKYRIN REPEAT DOMAIN-CONTAINING PROTEIN 39-RELATED"/>
    <property type="match status" value="1"/>
</dbReference>
<dbReference type="EMBL" id="CP044463">
    <property type="protein sequence ID" value="QIC65891.1"/>
    <property type="molecule type" value="Genomic_DNA"/>
</dbReference>
<dbReference type="SMART" id="SM00248">
    <property type="entry name" value="ANK"/>
    <property type="match status" value="2"/>
</dbReference>
<dbReference type="InterPro" id="IPR036770">
    <property type="entry name" value="Ankyrin_rpt-contain_sf"/>
</dbReference>
<dbReference type="Gene3D" id="1.25.40.20">
    <property type="entry name" value="Ankyrin repeat-containing domain"/>
    <property type="match status" value="1"/>
</dbReference>
<evidence type="ECO:0000256" key="1">
    <source>
        <dbReference type="ARBA" id="ARBA00022737"/>
    </source>
</evidence>
<feature type="repeat" description="ANK" evidence="3">
    <location>
        <begin position="49"/>
        <end position="81"/>
    </location>
</feature>
<dbReference type="PROSITE" id="PS50297">
    <property type="entry name" value="ANK_REP_REGION"/>
    <property type="match status" value="1"/>
</dbReference>
<reference evidence="4 5" key="1">
    <citation type="submission" date="2019-09" db="EMBL/GenBank/DDBJ databases">
        <title>Non-baumannii Acinetobacter spp. carrying blaNDM-1 isolated in China.</title>
        <authorList>
            <person name="Cui C."/>
            <person name="Chen C."/>
            <person name="Sun J."/>
            <person name="Liu Y."/>
        </authorList>
    </citation>
    <scope>NUCLEOTIDE SEQUENCE [LARGE SCALE GENOMIC DNA]</scope>
    <source>
        <strain evidence="4 5">HZE23-1</strain>
    </source>
</reference>
<keyword evidence="1" id="KW-0677">Repeat</keyword>
<keyword evidence="2 3" id="KW-0040">ANK repeat</keyword>
<dbReference type="Proteomes" id="UP000503505">
    <property type="component" value="Chromosome"/>
</dbReference>
<dbReference type="SUPFAM" id="SSF48403">
    <property type="entry name" value="Ankyrin repeat"/>
    <property type="match status" value="1"/>
</dbReference>
<accession>A0AAE7BV46</accession>
<gene>
    <name evidence="4" type="ORF">FSC10_00145</name>
</gene>
<dbReference type="PROSITE" id="PS50088">
    <property type="entry name" value="ANK_REPEAT"/>
    <property type="match status" value="1"/>
</dbReference>
<proteinExistence type="predicted"/>
<sequence>MEFNSISPIPEDDEELHLPELVYWASVGDVEQVEQGLQEGLNVNSADEEGYSALQAAAENDHLEVVKLLVSKGADVDHRSTYTALELAEMAGNKDVVEYLKSLKGSIPK</sequence>
<dbReference type="PANTHER" id="PTHR24171:SF9">
    <property type="entry name" value="ANKYRIN REPEAT DOMAIN-CONTAINING PROTEIN 39"/>
    <property type="match status" value="1"/>
</dbReference>
<dbReference type="Pfam" id="PF12796">
    <property type="entry name" value="Ank_2"/>
    <property type="match status" value="1"/>
</dbReference>
<evidence type="ECO:0000313" key="5">
    <source>
        <dbReference type="Proteomes" id="UP000503505"/>
    </source>
</evidence>
<protein>
    <submittedName>
        <fullName evidence="4">Ankyrin repeat domain-containing protein</fullName>
    </submittedName>
</protein>
<dbReference type="AlphaFoldDB" id="A0AAE7BV46"/>
<evidence type="ECO:0000256" key="2">
    <source>
        <dbReference type="ARBA" id="ARBA00023043"/>
    </source>
</evidence>
<dbReference type="InterPro" id="IPR002110">
    <property type="entry name" value="Ankyrin_rpt"/>
</dbReference>
<evidence type="ECO:0000256" key="3">
    <source>
        <dbReference type="PROSITE-ProRule" id="PRU00023"/>
    </source>
</evidence>
<dbReference type="RefSeq" id="WP_076754806.1">
    <property type="nucleotide sequence ID" value="NZ_CP015615.1"/>
</dbReference>
<organism evidence="4 5">
    <name type="scientific">Acinetobacter schindleri</name>
    <dbReference type="NCBI Taxonomy" id="108981"/>
    <lineage>
        <taxon>Bacteria</taxon>
        <taxon>Pseudomonadati</taxon>
        <taxon>Pseudomonadota</taxon>
        <taxon>Gammaproteobacteria</taxon>
        <taxon>Moraxellales</taxon>
        <taxon>Moraxellaceae</taxon>
        <taxon>Acinetobacter</taxon>
    </lineage>
</organism>
<name>A0AAE7BV46_9GAMM</name>
<evidence type="ECO:0000313" key="4">
    <source>
        <dbReference type="EMBL" id="QIC65891.1"/>
    </source>
</evidence>
<dbReference type="KEGG" id="asj:AsACE_CH02852"/>